<dbReference type="PROSITE" id="PS51740">
    <property type="entry name" value="SPOVT_ABRB"/>
    <property type="match status" value="1"/>
</dbReference>
<dbReference type="Gene3D" id="2.10.260.10">
    <property type="match status" value="1"/>
</dbReference>
<dbReference type="NCBIfam" id="TIGR01439">
    <property type="entry name" value="lp_hng_hel_AbrB"/>
    <property type="match status" value="1"/>
</dbReference>
<evidence type="ECO:0000313" key="3">
    <source>
        <dbReference type="EMBL" id="OGZ13483.1"/>
    </source>
</evidence>
<comment type="caution">
    <text evidence="3">The sequence shown here is derived from an EMBL/GenBank/DDBJ whole genome shotgun (WGS) entry which is preliminary data.</text>
</comment>
<dbReference type="AlphaFoldDB" id="A0A1G2DIZ8"/>
<accession>A0A1G2DIZ8</accession>
<dbReference type="EMBL" id="MHLO01000003">
    <property type="protein sequence ID" value="OGZ13483.1"/>
    <property type="molecule type" value="Genomic_DNA"/>
</dbReference>
<keyword evidence="1" id="KW-0238">DNA-binding</keyword>
<name>A0A1G2DIZ8_9BACT</name>
<evidence type="ECO:0000259" key="2">
    <source>
        <dbReference type="PROSITE" id="PS51740"/>
    </source>
</evidence>
<dbReference type="GO" id="GO:0003677">
    <property type="term" value="F:DNA binding"/>
    <property type="evidence" value="ECO:0007669"/>
    <property type="project" value="UniProtKB-UniRule"/>
</dbReference>
<dbReference type="Pfam" id="PF04014">
    <property type="entry name" value="MazE_antitoxin"/>
    <property type="match status" value="1"/>
</dbReference>
<protein>
    <recommendedName>
        <fullName evidence="2">SpoVT-AbrB domain-containing protein</fullName>
    </recommendedName>
</protein>
<gene>
    <name evidence="3" type="ORF">A3C93_01840</name>
</gene>
<evidence type="ECO:0000313" key="4">
    <source>
        <dbReference type="Proteomes" id="UP000178636"/>
    </source>
</evidence>
<dbReference type="InterPro" id="IPR037914">
    <property type="entry name" value="SpoVT-AbrB_sf"/>
</dbReference>
<dbReference type="STRING" id="1798664.A3C93_01840"/>
<reference evidence="3 4" key="1">
    <citation type="journal article" date="2016" name="Nat. Commun.">
        <title>Thousands of microbial genomes shed light on interconnected biogeochemical processes in an aquifer system.</title>
        <authorList>
            <person name="Anantharaman K."/>
            <person name="Brown C.T."/>
            <person name="Hug L.A."/>
            <person name="Sharon I."/>
            <person name="Castelle C.J."/>
            <person name="Probst A.J."/>
            <person name="Thomas B.C."/>
            <person name="Singh A."/>
            <person name="Wilkins M.J."/>
            <person name="Karaoz U."/>
            <person name="Brodie E.L."/>
            <person name="Williams K.H."/>
            <person name="Hubbard S.S."/>
            <person name="Banfield J.F."/>
        </authorList>
    </citation>
    <scope>NUCLEOTIDE SEQUENCE [LARGE SCALE GENOMIC DNA]</scope>
</reference>
<evidence type="ECO:0000256" key="1">
    <source>
        <dbReference type="PROSITE-ProRule" id="PRU01076"/>
    </source>
</evidence>
<feature type="domain" description="SpoVT-AbrB" evidence="2">
    <location>
        <begin position="46"/>
        <end position="91"/>
    </location>
</feature>
<dbReference type="SMART" id="SM00966">
    <property type="entry name" value="SpoVT_AbrB"/>
    <property type="match status" value="1"/>
</dbReference>
<organism evidence="3 4">
    <name type="scientific">Candidatus Lloydbacteria bacterium RIFCSPHIGHO2_02_FULL_54_17</name>
    <dbReference type="NCBI Taxonomy" id="1798664"/>
    <lineage>
        <taxon>Bacteria</taxon>
        <taxon>Candidatus Lloydiibacteriota</taxon>
    </lineage>
</organism>
<proteinExistence type="predicted"/>
<dbReference type="Proteomes" id="UP000178636">
    <property type="component" value="Unassembled WGS sequence"/>
</dbReference>
<dbReference type="InterPro" id="IPR007159">
    <property type="entry name" value="SpoVT-AbrB_dom"/>
</dbReference>
<sequence length="130" mass="14671">MCSAPSVPAQTAGIFALDGNICVRYDDAISYKFLLSNFMNTRARVFPLVTIKPKFQVTLPAHLREQLRLEEGDLLEATVLNKSIMLKPKAVVDREHVEAAITEGLRDHKEGRVRGPFKTMREFTKSLKRA</sequence>
<dbReference type="SUPFAM" id="SSF89447">
    <property type="entry name" value="AbrB/MazE/MraZ-like"/>
    <property type="match status" value="1"/>
</dbReference>